<dbReference type="AlphaFoldDB" id="A0AAW1BVN0"/>
<feature type="compositionally biased region" description="Low complexity" evidence="4">
    <location>
        <begin position="20"/>
        <end position="46"/>
    </location>
</feature>
<accession>A0AAW1BVN0</accession>
<reference evidence="5 6" key="1">
    <citation type="journal article" date="2024" name="Proc. Natl. Acad. Sci. U.S.A.">
        <title>The genetic regulatory architecture and epigenomic basis for age-related changes in rattlesnake venom.</title>
        <authorList>
            <person name="Hogan M.P."/>
            <person name="Holding M.L."/>
            <person name="Nystrom G.S."/>
            <person name="Colston T.J."/>
            <person name="Bartlett D.A."/>
            <person name="Mason A.J."/>
            <person name="Ellsworth S.A."/>
            <person name="Rautsaw R.M."/>
            <person name="Lawrence K.C."/>
            <person name="Strickland J.L."/>
            <person name="He B."/>
            <person name="Fraser P."/>
            <person name="Margres M.J."/>
            <person name="Gilbert D.M."/>
            <person name="Gibbs H.L."/>
            <person name="Parkinson C.L."/>
            <person name="Rokyta D.R."/>
        </authorList>
    </citation>
    <scope>NUCLEOTIDE SEQUENCE [LARGE SCALE GENOMIC DNA]</scope>
    <source>
        <strain evidence="5">DRR0105</strain>
    </source>
</reference>
<dbReference type="Proteomes" id="UP001474421">
    <property type="component" value="Unassembled WGS sequence"/>
</dbReference>
<dbReference type="Pfam" id="PF03982">
    <property type="entry name" value="DAGAT"/>
    <property type="match status" value="1"/>
</dbReference>
<dbReference type="InterPro" id="IPR007130">
    <property type="entry name" value="DAGAT"/>
</dbReference>
<feature type="region of interest" description="Disordered" evidence="4">
    <location>
        <begin position="133"/>
        <end position="155"/>
    </location>
</feature>
<sequence>MGSSAVCEKQSREEEIGHGASSLASSPASSSRCRRPAAAPASSSTFSSAASAASSCSSSSSSSPLTLVAAATSARLRCLVPAARHVPPSAPHAALPAAPAAAASNKRKCDNKASIFGFNYTLLLGPAGESGGPALGNGPLGRPSSGPEEPAYTGTPWKKMNYSPGVVGLTLHNCWVSGEAIDELHERYLEKLTQVFEEHKAKYRLPQDKYLMIP</sequence>
<keyword evidence="6" id="KW-1185">Reference proteome</keyword>
<evidence type="ECO:0000313" key="5">
    <source>
        <dbReference type="EMBL" id="KAK9406194.1"/>
    </source>
</evidence>
<keyword evidence="2" id="KW-0808">Transferase</keyword>
<dbReference type="EMBL" id="JAOTOJ010000002">
    <property type="protein sequence ID" value="KAK9406194.1"/>
    <property type="molecule type" value="Genomic_DNA"/>
</dbReference>
<evidence type="ECO:0000256" key="1">
    <source>
        <dbReference type="ARBA" id="ARBA00005420"/>
    </source>
</evidence>
<comment type="caution">
    <text evidence="5">The sequence shown here is derived from an EMBL/GenBank/DDBJ whole genome shotgun (WGS) entry which is preliminary data.</text>
</comment>
<gene>
    <name evidence="5" type="ORF">NXF25_004968</name>
</gene>
<evidence type="ECO:0000256" key="3">
    <source>
        <dbReference type="ARBA" id="ARBA00023315"/>
    </source>
</evidence>
<proteinExistence type="inferred from homology"/>
<protein>
    <submittedName>
        <fullName evidence="5">Non-canonical polyA RNA polymerase PAPD5</fullName>
    </submittedName>
</protein>
<name>A0AAW1BVN0_CROAD</name>
<organism evidence="5 6">
    <name type="scientific">Crotalus adamanteus</name>
    <name type="common">Eastern diamondback rattlesnake</name>
    <dbReference type="NCBI Taxonomy" id="8729"/>
    <lineage>
        <taxon>Eukaryota</taxon>
        <taxon>Metazoa</taxon>
        <taxon>Chordata</taxon>
        <taxon>Craniata</taxon>
        <taxon>Vertebrata</taxon>
        <taxon>Euteleostomi</taxon>
        <taxon>Lepidosauria</taxon>
        <taxon>Squamata</taxon>
        <taxon>Bifurcata</taxon>
        <taxon>Unidentata</taxon>
        <taxon>Episquamata</taxon>
        <taxon>Toxicofera</taxon>
        <taxon>Serpentes</taxon>
        <taxon>Colubroidea</taxon>
        <taxon>Viperidae</taxon>
        <taxon>Crotalinae</taxon>
        <taxon>Crotalus</taxon>
    </lineage>
</organism>
<keyword evidence="3" id="KW-0012">Acyltransferase</keyword>
<comment type="similarity">
    <text evidence="1">Belongs to the diacylglycerol acyltransferase family.</text>
</comment>
<dbReference type="GO" id="GO:0008374">
    <property type="term" value="F:O-acyltransferase activity"/>
    <property type="evidence" value="ECO:0007669"/>
    <property type="project" value="InterPro"/>
</dbReference>
<evidence type="ECO:0000313" key="6">
    <source>
        <dbReference type="Proteomes" id="UP001474421"/>
    </source>
</evidence>
<feature type="region of interest" description="Disordered" evidence="4">
    <location>
        <begin position="1"/>
        <end position="46"/>
    </location>
</feature>
<evidence type="ECO:0000256" key="4">
    <source>
        <dbReference type="SAM" id="MobiDB-lite"/>
    </source>
</evidence>
<evidence type="ECO:0000256" key="2">
    <source>
        <dbReference type="ARBA" id="ARBA00022679"/>
    </source>
</evidence>